<proteinExistence type="inferred from homology"/>
<evidence type="ECO:0000256" key="7">
    <source>
        <dbReference type="ARBA" id="ARBA00023002"/>
    </source>
</evidence>
<keyword evidence="12" id="KW-0624">Polysaccharide degradation</keyword>
<dbReference type="GO" id="GO:0030245">
    <property type="term" value="P:cellulose catabolic process"/>
    <property type="evidence" value="ECO:0007669"/>
    <property type="project" value="UniProtKB-KW"/>
</dbReference>
<evidence type="ECO:0000256" key="3">
    <source>
        <dbReference type="ARBA" id="ARBA00022525"/>
    </source>
</evidence>
<comment type="cofactor">
    <cofactor evidence="1">
        <name>Cu(2+)</name>
        <dbReference type="ChEBI" id="CHEBI:29036"/>
    </cofactor>
</comment>
<dbReference type="Pfam" id="PF03443">
    <property type="entry name" value="AA9"/>
    <property type="match status" value="1"/>
</dbReference>
<organism evidence="19 20">
    <name type="scientific">Apiosordaria backusii</name>
    <dbReference type="NCBI Taxonomy" id="314023"/>
    <lineage>
        <taxon>Eukaryota</taxon>
        <taxon>Fungi</taxon>
        <taxon>Dikarya</taxon>
        <taxon>Ascomycota</taxon>
        <taxon>Pezizomycotina</taxon>
        <taxon>Sordariomycetes</taxon>
        <taxon>Sordariomycetidae</taxon>
        <taxon>Sordariales</taxon>
        <taxon>Lasiosphaeriaceae</taxon>
        <taxon>Apiosordaria</taxon>
    </lineage>
</organism>
<evidence type="ECO:0000256" key="14">
    <source>
        <dbReference type="ARBA" id="ARBA00045077"/>
    </source>
</evidence>
<sequence>MKLNLGSLALWVLTAAPVAEAHYRFSKLLVNGKLSGDWEYMRENSNGIMPTKQFLQPSDDFRCNSGSFANAGKTKVAKVMPGDTIGFQLWYYATMQHPGPLTIHMSKAPGDVRNYRGDGDWFKVHQMIICKPPNRYLDDKDWCTWDLSTVQFTLPRDTPPGQYLVRVEHIALHGAQSGDTEFYFTCAQIEVGGNGNGRPGPMVKIPGLYDPNDPALRFWIYGVPSYPYTNVGKHAVWTGGNGGNGGGSQPAPNPAPSNPPVTNPSPGGGTAPLWGQCGGNGWTGPTRCAEGTCKFSNDWYSQCVR</sequence>
<keyword evidence="5 17" id="KW-0732">Signal</keyword>
<feature type="domain" description="CBM1" evidence="18">
    <location>
        <begin position="269"/>
        <end position="304"/>
    </location>
</feature>
<evidence type="ECO:0000256" key="17">
    <source>
        <dbReference type="SAM" id="SignalP"/>
    </source>
</evidence>
<dbReference type="AlphaFoldDB" id="A0AA39ZRX4"/>
<keyword evidence="4" id="KW-0479">Metal-binding</keyword>
<feature type="signal peptide" evidence="17">
    <location>
        <begin position="1"/>
        <end position="21"/>
    </location>
</feature>
<comment type="catalytic activity">
    <reaction evidence="14">
        <text>[(1-&gt;4)-beta-D-glucosyl]n+m + reduced acceptor + O2 = 4-dehydro-beta-D-glucosyl-[(1-&gt;4)-beta-D-glucosyl]n-1 + [(1-&gt;4)-beta-D-glucosyl]m + acceptor + H2O.</text>
        <dbReference type="EC" id="1.14.99.56"/>
    </reaction>
</comment>
<dbReference type="SMART" id="SM00236">
    <property type="entry name" value="fCBD"/>
    <property type="match status" value="1"/>
</dbReference>
<comment type="caution">
    <text evidence="19">The sequence shown here is derived from an EMBL/GenBank/DDBJ whole genome shotgun (WGS) entry which is preliminary data.</text>
</comment>
<keyword evidence="3" id="KW-0964">Secreted</keyword>
<keyword evidence="20" id="KW-1185">Reference proteome</keyword>
<dbReference type="PROSITE" id="PS51164">
    <property type="entry name" value="CBM1_2"/>
    <property type="match status" value="1"/>
</dbReference>
<feature type="compositionally biased region" description="Pro residues" evidence="16">
    <location>
        <begin position="251"/>
        <end position="263"/>
    </location>
</feature>
<evidence type="ECO:0000256" key="1">
    <source>
        <dbReference type="ARBA" id="ARBA00001973"/>
    </source>
</evidence>
<evidence type="ECO:0000256" key="8">
    <source>
        <dbReference type="ARBA" id="ARBA00023008"/>
    </source>
</evidence>
<evidence type="ECO:0000256" key="15">
    <source>
        <dbReference type="ARBA" id="ARBA00047174"/>
    </source>
</evidence>
<dbReference type="CDD" id="cd21175">
    <property type="entry name" value="LPMO_AA9"/>
    <property type="match status" value="1"/>
</dbReference>
<dbReference type="EMBL" id="JAUKTV010000026">
    <property type="protein sequence ID" value="KAK0702476.1"/>
    <property type="molecule type" value="Genomic_DNA"/>
</dbReference>
<keyword evidence="6" id="KW-0136">Cellulose degradation</keyword>
<keyword evidence="19" id="KW-0378">Hydrolase</keyword>
<evidence type="ECO:0000256" key="4">
    <source>
        <dbReference type="ARBA" id="ARBA00022723"/>
    </source>
</evidence>
<evidence type="ECO:0000313" key="20">
    <source>
        <dbReference type="Proteomes" id="UP001172159"/>
    </source>
</evidence>
<keyword evidence="9" id="KW-0503">Monooxygenase</keyword>
<accession>A0AA39ZRX4</accession>
<feature type="region of interest" description="Disordered" evidence="16">
    <location>
        <begin position="239"/>
        <end position="276"/>
    </location>
</feature>
<dbReference type="InterPro" id="IPR049892">
    <property type="entry name" value="AA9"/>
</dbReference>
<dbReference type="GO" id="GO:0030248">
    <property type="term" value="F:cellulose binding"/>
    <property type="evidence" value="ECO:0007669"/>
    <property type="project" value="InterPro"/>
</dbReference>
<dbReference type="PROSITE" id="PS00562">
    <property type="entry name" value="CBM1_1"/>
    <property type="match status" value="1"/>
</dbReference>
<dbReference type="Gene3D" id="2.70.50.70">
    <property type="match status" value="1"/>
</dbReference>
<dbReference type="Pfam" id="PF00734">
    <property type="entry name" value="CBM_1"/>
    <property type="match status" value="1"/>
</dbReference>
<comment type="similarity">
    <text evidence="13">Belongs to the polysaccharide monooxygenase AA9 family.</text>
</comment>
<name>A0AA39ZRX4_9PEZI</name>
<evidence type="ECO:0000256" key="12">
    <source>
        <dbReference type="ARBA" id="ARBA00023326"/>
    </source>
</evidence>
<dbReference type="EC" id="1.14.99.56" evidence="15"/>
<evidence type="ECO:0000256" key="5">
    <source>
        <dbReference type="ARBA" id="ARBA00022729"/>
    </source>
</evidence>
<dbReference type="Proteomes" id="UP001172159">
    <property type="component" value="Unassembled WGS sequence"/>
</dbReference>
<evidence type="ECO:0000256" key="10">
    <source>
        <dbReference type="ARBA" id="ARBA00023157"/>
    </source>
</evidence>
<keyword evidence="10" id="KW-1015">Disulfide bond</keyword>
<feature type="chain" id="PRO_5041399062" description="lytic cellulose monooxygenase (C4-dehydrogenating)" evidence="17">
    <location>
        <begin position="22"/>
        <end position="305"/>
    </location>
</feature>
<reference evidence="19" key="1">
    <citation type="submission" date="2023-06" db="EMBL/GenBank/DDBJ databases">
        <title>Genome-scale phylogeny and comparative genomics of the fungal order Sordariales.</title>
        <authorList>
            <consortium name="Lawrence Berkeley National Laboratory"/>
            <person name="Hensen N."/>
            <person name="Bonometti L."/>
            <person name="Westerberg I."/>
            <person name="Brannstrom I.O."/>
            <person name="Guillou S."/>
            <person name="Cros-Aarteil S."/>
            <person name="Calhoun S."/>
            <person name="Haridas S."/>
            <person name="Kuo A."/>
            <person name="Mondo S."/>
            <person name="Pangilinan J."/>
            <person name="Riley R."/>
            <person name="Labutti K."/>
            <person name="Andreopoulos B."/>
            <person name="Lipzen A."/>
            <person name="Chen C."/>
            <person name="Yanf M."/>
            <person name="Daum C."/>
            <person name="Ng V."/>
            <person name="Clum A."/>
            <person name="Steindorff A."/>
            <person name="Ohm R."/>
            <person name="Martin F."/>
            <person name="Silar P."/>
            <person name="Natvig D."/>
            <person name="Lalanne C."/>
            <person name="Gautier V."/>
            <person name="Ament-Velasquez S.L."/>
            <person name="Kruys A."/>
            <person name="Hutchinson M.I."/>
            <person name="Powell A.J."/>
            <person name="Barry K."/>
            <person name="Miller A.N."/>
            <person name="Grigoriev I.V."/>
            <person name="Debuchy R."/>
            <person name="Gladieux P."/>
            <person name="Thoren M.H."/>
            <person name="Johannesson H."/>
        </authorList>
    </citation>
    <scope>NUCLEOTIDE SEQUENCE</scope>
    <source>
        <strain evidence="19">CBS 540.89</strain>
    </source>
</reference>
<dbReference type="InterPro" id="IPR005103">
    <property type="entry name" value="AA9_LPMO"/>
</dbReference>
<feature type="compositionally biased region" description="Gly residues" evidence="16">
    <location>
        <begin position="266"/>
        <end position="276"/>
    </location>
</feature>
<dbReference type="PANTHER" id="PTHR33353">
    <property type="entry name" value="PUTATIVE (AFU_ORTHOLOGUE AFUA_1G12560)-RELATED"/>
    <property type="match status" value="1"/>
</dbReference>
<dbReference type="GO" id="GO:0004497">
    <property type="term" value="F:monooxygenase activity"/>
    <property type="evidence" value="ECO:0007669"/>
    <property type="project" value="UniProtKB-KW"/>
</dbReference>
<evidence type="ECO:0000256" key="9">
    <source>
        <dbReference type="ARBA" id="ARBA00023033"/>
    </source>
</evidence>
<dbReference type="GO" id="GO:0046872">
    <property type="term" value="F:metal ion binding"/>
    <property type="evidence" value="ECO:0007669"/>
    <property type="project" value="UniProtKB-KW"/>
</dbReference>
<keyword evidence="7" id="KW-0560">Oxidoreductase</keyword>
<protein>
    <recommendedName>
        <fullName evidence="15">lytic cellulose monooxygenase (C4-dehydrogenating)</fullName>
        <ecNumber evidence="15">1.14.99.56</ecNumber>
    </recommendedName>
</protein>
<evidence type="ECO:0000256" key="13">
    <source>
        <dbReference type="ARBA" id="ARBA00044502"/>
    </source>
</evidence>
<dbReference type="InterPro" id="IPR035971">
    <property type="entry name" value="CBD_sf"/>
</dbReference>
<evidence type="ECO:0000256" key="6">
    <source>
        <dbReference type="ARBA" id="ARBA00023001"/>
    </source>
</evidence>
<keyword evidence="11" id="KW-0119">Carbohydrate metabolism</keyword>
<feature type="compositionally biased region" description="Gly residues" evidence="16">
    <location>
        <begin position="239"/>
        <end position="248"/>
    </location>
</feature>
<evidence type="ECO:0000256" key="11">
    <source>
        <dbReference type="ARBA" id="ARBA00023277"/>
    </source>
</evidence>
<gene>
    <name evidence="19" type="ORF">B0T21DRAFT_300126</name>
</gene>
<dbReference type="GO" id="GO:0016787">
    <property type="term" value="F:hydrolase activity"/>
    <property type="evidence" value="ECO:0007669"/>
    <property type="project" value="UniProtKB-KW"/>
</dbReference>
<evidence type="ECO:0000313" key="19">
    <source>
        <dbReference type="EMBL" id="KAK0702476.1"/>
    </source>
</evidence>
<evidence type="ECO:0000259" key="18">
    <source>
        <dbReference type="PROSITE" id="PS51164"/>
    </source>
</evidence>
<keyword evidence="8" id="KW-0186">Copper</keyword>
<comment type="subcellular location">
    <subcellularLocation>
        <location evidence="2">Secreted</location>
    </subcellularLocation>
</comment>
<evidence type="ECO:0000256" key="2">
    <source>
        <dbReference type="ARBA" id="ARBA00004613"/>
    </source>
</evidence>
<evidence type="ECO:0000256" key="16">
    <source>
        <dbReference type="SAM" id="MobiDB-lite"/>
    </source>
</evidence>
<dbReference type="PANTHER" id="PTHR33353:SF2">
    <property type="entry name" value="ENDO-BETA-1,4-GLUCANASE D"/>
    <property type="match status" value="1"/>
</dbReference>
<dbReference type="SUPFAM" id="SSF57180">
    <property type="entry name" value="Cellulose-binding domain"/>
    <property type="match status" value="1"/>
</dbReference>
<dbReference type="InterPro" id="IPR000254">
    <property type="entry name" value="CBD"/>
</dbReference>
<dbReference type="GO" id="GO:0005576">
    <property type="term" value="C:extracellular region"/>
    <property type="evidence" value="ECO:0007669"/>
    <property type="project" value="UniProtKB-SubCell"/>
</dbReference>